<reference evidence="1 2" key="1">
    <citation type="submission" date="2023-07" db="EMBL/GenBank/DDBJ databases">
        <title>Sorghum-associated microbial communities from plants grown in Nebraska, USA.</title>
        <authorList>
            <person name="Schachtman D."/>
        </authorList>
    </citation>
    <scope>NUCLEOTIDE SEQUENCE [LARGE SCALE GENOMIC DNA]</scope>
    <source>
        <strain evidence="1 2">BE240</strain>
    </source>
</reference>
<gene>
    <name evidence="1" type="ORF">J2X09_004198</name>
</gene>
<dbReference type="Proteomes" id="UP001265550">
    <property type="component" value="Unassembled WGS sequence"/>
</dbReference>
<evidence type="ECO:0000313" key="2">
    <source>
        <dbReference type="Proteomes" id="UP001265550"/>
    </source>
</evidence>
<dbReference type="EMBL" id="JAVDWE010000014">
    <property type="protein sequence ID" value="MDR7096441.1"/>
    <property type="molecule type" value="Genomic_DNA"/>
</dbReference>
<dbReference type="RefSeq" id="WP_204734809.1">
    <property type="nucleotide sequence ID" value="NZ_JAVDWE010000014.1"/>
</dbReference>
<name>A0ABU1VG42_9BURK</name>
<sequence length="54" mass="5963">MGGGISADSLAGADLLLKQVVTRAAFTRDTYRITPLAARPFISDKRRFDLRKQP</sequence>
<keyword evidence="2" id="KW-1185">Reference proteome</keyword>
<evidence type="ECO:0000313" key="1">
    <source>
        <dbReference type="EMBL" id="MDR7096441.1"/>
    </source>
</evidence>
<proteinExistence type="predicted"/>
<protein>
    <submittedName>
        <fullName evidence="1">Uncharacterized protein</fullName>
    </submittedName>
</protein>
<organism evidence="1 2">
    <name type="scientific">Hydrogenophaga laconesensis</name>
    <dbReference type="NCBI Taxonomy" id="1805971"/>
    <lineage>
        <taxon>Bacteria</taxon>
        <taxon>Pseudomonadati</taxon>
        <taxon>Pseudomonadota</taxon>
        <taxon>Betaproteobacteria</taxon>
        <taxon>Burkholderiales</taxon>
        <taxon>Comamonadaceae</taxon>
        <taxon>Hydrogenophaga</taxon>
    </lineage>
</organism>
<accession>A0ABU1VG42</accession>
<comment type="caution">
    <text evidence="1">The sequence shown here is derived from an EMBL/GenBank/DDBJ whole genome shotgun (WGS) entry which is preliminary data.</text>
</comment>